<gene>
    <name evidence="5" type="ORF">CCR87_10155</name>
</gene>
<dbReference type="Proteomes" id="UP000706333">
    <property type="component" value="Unassembled WGS sequence"/>
</dbReference>
<keyword evidence="3" id="KW-0029">Amino-acid transport</keyword>
<evidence type="ECO:0000256" key="3">
    <source>
        <dbReference type="ARBA" id="ARBA00022970"/>
    </source>
</evidence>
<protein>
    <submittedName>
        <fullName evidence="5">Penicillin-binding protein activator</fullName>
    </submittedName>
</protein>
<accession>A0A934TKX6</accession>
<reference evidence="5" key="1">
    <citation type="submission" date="2017-05" db="EMBL/GenBank/DDBJ databases">
        <authorList>
            <person name="Imhoff J.F."/>
            <person name="Rahn T."/>
            <person name="Kuenzel S."/>
            <person name="Neulinger S.C."/>
        </authorList>
    </citation>
    <scope>NUCLEOTIDE SEQUENCE</scope>
    <source>
        <strain evidence="5">LMG 28126</strain>
    </source>
</reference>
<keyword evidence="3" id="KW-0813">Transport</keyword>
<dbReference type="PANTHER" id="PTHR30483">
    <property type="entry name" value="LEUCINE-SPECIFIC-BINDING PROTEIN"/>
    <property type="match status" value="1"/>
</dbReference>
<dbReference type="Gene3D" id="3.40.50.2300">
    <property type="match status" value="2"/>
</dbReference>
<keyword evidence="6" id="KW-1185">Reference proteome</keyword>
<dbReference type="InterPro" id="IPR028081">
    <property type="entry name" value="Leu-bd"/>
</dbReference>
<dbReference type="CDD" id="cd06339">
    <property type="entry name" value="PBP1_YraM_LppC_lipoprotein-like"/>
    <property type="match status" value="1"/>
</dbReference>
<proteinExistence type="inferred from homology"/>
<sequence>MLAVLASLRKAILPSLSRGASPLRRAALAVAALGLVAACEPVSMSGPAAPAVDRDRPVQVALLVPAGSGQTGDAALARSLENAARLAVADLGATRIDLRIYDTAGNAGQAAQQATRAVNEGAQVILGPVFADSARAVGTALAGTGVPVLSFSNNPRAASGNVFILGPTFDNTAQRLVAHAVSQDKRRFLAVAERNDSGEIGREAIARAAQRAGGVMAGAETFDFSQQGVVDAVPRIAEAARNGGADAIFFTSNTAGALPLLVQLLPENRTGPGQFQYIGLTRWDIPNAILELPGVQGAWFALPDPGLTQRFNARYAAANGRDPHPIAGLAYDGIAAIGALVRSGRSDALSRAALTQAQGFAGVAGVFRLLPDGTNERSLAVAEIRNQQVVVIAPAPRSFAGPGL</sequence>
<evidence type="ECO:0000313" key="6">
    <source>
        <dbReference type="Proteomes" id="UP000706333"/>
    </source>
</evidence>
<dbReference type="InterPro" id="IPR051010">
    <property type="entry name" value="BCAA_transport"/>
</dbReference>
<dbReference type="SUPFAM" id="SSF53822">
    <property type="entry name" value="Periplasmic binding protein-like I"/>
    <property type="match status" value="1"/>
</dbReference>
<feature type="domain" description="Leucine-binding protein" evidence="4">
    <location>
        <begin position="57"/>
        <end position="385"/>
    </location>
</feature>
<evidence type="ECO:0000256" key="1">
    <source>
        <dbReference type="ARBA" id="ARBA00010062"/>
    </source>
</evidence>
<evidence type="ECO:0000256" key="2">
    <source>
        <dbReference type="ARBA" id="ARBA00022729"/>
    </source>
</evidence>
<dbReference type="RefSeq" id="WP_201157439.1">
    <property type="nucleotide sequence ID" value="NZ_NHSD01000268.1"/>
</dbReference>
<evidence type="ECO:0000313" key="5">
    <source>
        <dbReference type="EMBL" id="MBK5927685.1"/>
    </source>
</evidence>
<name>A0A934TKX6_9RHOB</name>
<comment type="caution">
    <text evidence="5">The sequence shown here is derived from an EMBL/GenBank/DDBJ whole genome shotgun (WGS) entry which is preliminary data.</text>
</comment>
<reference evidence="5" key="2">
    <citation type="journal article" date="2020" name="Microorganisms">
        <title>Osmotic Adaptation and Compatible Solute Biosynthesis of Phototrophic Bacteria as Revealed from Genome Analyses.</title>
        <authorList>
            <person name="Imhoff J.F."/>
            <person name="Rahn T."/>
            <person name="Kunzel S."/>
            <person name="Keller A."/>
            <person name="Neulinger S.C."/>
        </authorList>
    </citation>
    <scope>NUCLEOTIDE SEQUENCE</scope>
    <source>
        <strain evidence="5">LMG 28126</strain>
    </source>
</reference>
<organism evidence="5 6">
    <name type="scientific">Rhodobaculum claviforme</name>
    <dbReference type="NCBI Taxonomy" id="1549854"/>
    <lineage>
        <taxon>Bacteria</taxon>
        <taxon>Pseudomonadati</taxon>
        <taxon>Pseudomonadota</taxon>
        <taxon>Alphaproteobacteria</taxon>
        <taxon>Rhodobacterales</taxon>
        <taxon>Paracoccaceae</taxon>
        <taxon>Rhodobaculum</taxon>
    </lineage>
</organism>
<dbReference type="PANTHER" id="PTHR30483:SF6">
    <property type="entry name" value="PERIPLASMIC BINDING PROTEIN OF ABC TRANSPORTER FOR NATURAL AMINO ACIDS"/>
    <property type="match status" value="1"/>
</dbReference>
<dbReference type="Pfam" id="PF13458">
    <property type="entry name" value="Peripla_BP_6"/>
    <property type="match status" value="1"/>
</dbReference>
<comment type="similarity">
    <text evidence="1">Belongs to the leucine-binding protein family.</text>
</comment>
<evidence type="ECO:0000259" key="4">
    <source>
        <dbReference type="Pfam" id="PF13458"/>
    </source>
</evidence>
<keyword evidence="2" id="KW-0732">Signal</keyword>
<dbReference type="EMBL" id="NHSD01000268">
    <property type="protein sequence ID" value="MBK5927685.1"/>
    <property type="molecule type" value="Genomic_DNA"/>
</dbReference>
<dbReference type="GO" id="GO:0006865">
    <property type="term" value="P:amino acid transport"/>
    <property type="evidence" value="ECO:0007669"/>
    <property type="project" value="UniProtKB-KW"/>
</dbReference>
<dbReference type="AlphaFoldDB" id="A0A934TKX6"/>
<dbReference type="InterPro" id="IPR028082">
    <property type="entry name" value="Peripla_BP_I"/>
</dbReference>